<name>A0A0A2LEI7_PENIT</name>
<protein>
    <submittedName>
        <fullName evidence="1">Uncharacterized protein</fullName>
    </submittedName>
</protein>
<comment type="caution">
    <text evidence="1">The sequence shown here is derived from an EMBL/GenBank/DDBJ whole genome shotgun (WGS) entry which is preliminary data.</text>
</comment>
<organism evidence="1 2">
    <name type="scientific">Penicillium italicum</name>
    <name type="common">Blue mold</name>
    <dbReference type="NCBI Taxonomy" id="40296"/>
    <lineage>
        <taxon>Eukaryota</taxon>
        <taxon>Fungi</taxon>
        <taxon>Dikarya</taxon>
        <taxon>Ascomycota</taxon>
        <taxon>Pezizomycotina</taxon>
        <taxon>Eurotiomycetes</taxon>
        <taxon>Eurotiomycetidae</taxon>
        <taxon>Eurotiales</taxon>
        <taxon>Aspergillaceae</taxon>
        <taxon>Penicillium</taxon>
    </lineage>
</organism>
<dbReference type="HOGENOM" id="CLU_3160160_0_0_1"/>
<gene>
    <name evidence="1" type="ORF">PITC_047430</name>
</gene>
<keyword evidence="2" id="KW-1185">Reference proteome</keyword>
<reference evidence="1 2" key="1">
    <citation type="journal article" date="2015" name="Mol. Plant Microbe Interact.">
        <title>Genome, transcriptome, and functional analyses of Penicillium expansum provide new insights into secondary metabolism and pathogenicity.</title>
        <authorList>
            <person name="Ballester A.R."/>
            <person name="Marcet-Houben M."/>
            <person name="Levin E."/>
            <person name="Sela N."/>
            <person name="Selma-Lazaro C."/>
            <person name="Carmona L."/>
            <person name="Wisniewski M."/>
            <person name="Droby S."/>
            <person name="Gonzalez-Candelas L."/>
            <person name="Gabaldon T."/>
        </authorList>
    </citation>
    <scope>NUCLEOTIDE SEQUENCE [LARGE SCALE GENOMIC DNA]</scope>
    <source>
        <strain evidence="1 2">PHI-1</strain>
    </source>
</reference>
<dbReference type="Proteomes" id="UP000030104">
    <property type="component" value="Unassembled WGS sequence"/>
</dbReference>
<evidence type="ECO:0000313" key="1">
    <source>
        <dbReference type="EMBL" id="KGO75060.1"/>
    </source>
</evidence>
<dbReference type="AlphaFoldDB" id="A0A0A2LEI7"/>
<sequence>MTIFISRCDAYSCSSVLCGIRLTLEHSFSMAYFLLSVKSPDKQRTRIL</sequence>
<proteinExistence type="predicted"/>
<accession>A0A0A2LEI7</accession>
<evidence type="ECO:0000313" key="2">
    <source>
        <dbReference type="Proteomes" id="UP000030104"/>
    </source>
</evidence>
<dbReference type="EMBL" id="JQGA01000533">
    <property type="protein sequence ID" value="KGO75060.1"/>
    <property type="molecule type" value="Genomic_DNA"/>
</dbReference>